<sequence>MSNSKKRAAEDAAPAKKAKKRKAKHAVDDESLDTELGLNTLFSKMDGQLLADYHAQKLARFGTDLSPVELSDLALSDILDVAASSITDTTSWQETRSLEKLPDFLEKFSDHPESLSRAQKKNGMPHTIIVAGAGLRAADLTRAVRKFSGKDNLVAKLFAKHMKVEEQVALLQNKKIGIGVGTPARLMELIDNGSLKLDKLQRLVVDASHIDQKKRGVMDMKDTMMPLARFLARKEFKDRYADEKKSLALLFY</sequence>
<dbReference type="GeneID" id="300576556"/>
<evidence type="ECO:0000313" key="2">
    <source>
        <dbReference type="EMBL" id="TFB03649.1"/>
    </source>
</evidence>
<accession>A0ABY2H6R0</accession>
<evidence type="ECO:0000313" key="3">
    <source>
        <dbReference type="Proteomes" id="UP001642720"/>
    </source>
</evidence>
<dbReference type="Pfam" id="PF14617">
    <property type="entry name" value="CMS1"/>
    <property type="match status" value="1"/>
</dbReference>
<protein>
    <submittedName>
        <fullName evidence="2">Protein CMS1</fullName>
    </submittedName>
</protein>
<dbReference type="InterPro" id="IPR027417">
    <property type="entry name" value="P-loop_NTPase"/>
</dbReference>
<dbReference type="PANTHER" id="PTHR24030:SF0">
    <property type="entry name" value="PROTEIN CMSS1"/>
    <property type="match status" value="1"/>
</dbReference>
<feature type="region of interest" description="Disordered" evidence="1">
    <location>
        <begin position="1"/>
        <end position="29"/>
    </location>
</feature>
<dbReference type="EMBL" id="PPTA01000005">
    <property type="protein sequence ID" value="TFB03649.1"/>
    <property type="molecule type" value="Genomic_DNA"/>
</dbReference>
<comment type="caution">
    <text evidence="2">The sequence shown here is derived from an EMBL/GenBank/DDBJ whole genome shotgun (WGS) entry which is preliminary data.</text>
</comment>
<dbReference type="Gene3D" id="3.40.50.300">
    <property type="entry name" value="P-loop containing nucleotide triphosphate hydrolases"/>
    <property type="match status" value="1"/>
</dbReference>
<organism evidence="2 3">
    <name type="scientific">Trichoderma ghanense</name>
    <dbReference type="NCBI Taxonomy" id="65468"/>
    <lineage>
        <taxon>Eukaryota</taxon>
        <taxon>Fungi</taxon>
        <taxon>Dikarya</taxon>
        <taxon>Ascomycota</taxon>
        <taxon>Pezizomycotina</taxon>
        <taxon>Sordariomycetes</taxon>
        <taxon>Hypocreomycetidae</taxon>
        <taxon>Hypocreales</taxon>
        <taxon>Hypocreaceae</taxon>
        <taxon>Trichoderma</taxon>
    </lineage>
</organism>
<dbReference type="PANTHER" id="PTHR24030">
    <property type="entry name" value="PROTEIN CMSS1"/>
    <property type="match status" value="1"/>
</dbReference>
<dbReference type="InterPro" id="IPR032704">
    <property type="entry name" value="Cms1"/>
</dbReference>
<keyword evidence="3" id="KW-1185">Reference proteome</keyword>
<evidence type="ECO:0000256" key="1">
    <source>
        <dbReference type="SAM" id="MobiDB-lite"/>
    </source>
</evidence>
<reference evidence="2 3" key="1">
    <citation type="submission" date="2018-01" db="EMBL/GenBank/DDBJ databases">
        <title>Genome characterization of the sugarcane-associated fungus Trichoderma ghanense CCMA-1212 and their application in lignocelulose bioconversion.</title>
        <authorList>
            <person name="Steindorff A.S."/>
            <person name="Mendes T.D."/>
            <person name="Vilela E.S.D."/>
            <person name="Rodrigues D.S."/>
            <person name="Formighieri E.F."/>
            <person name="Melo I.S."/>
            <person name="Favaro L.C.L."/>
        </authorList>
    </citation>
    <scope>NUCLEOTIDE SEQUENCE [LARGE SCALE GENOMIC DNA]</scope>
    <source>
        <strain evidence="2 3">CCMA-1212</strain>
    </source>
</reference>
<dbReference type="SUPFAM" id="SSF52540">
    <property type="entry name" value="P-loop containing nucleoside triphosphate hydrolases"/>
    <property type="match status" value="1"/>
</dbReference>
<proteinExistence type="predicted"/>
<name>A0ABY2H6R0_9HYPO</name>
<gene>
    <name evidence="2" type="ORF">CCMA1212_004817</name>
</gene>
<dbReference type="Proteomes" id="UP001642720">
    <property type="component" value="Unassembled WGS sequence"/>
</dbReference>
<dbReference type="RefSeq" id="XP_073559850.1">
    <property type="nucleotide sequence ID" value="XM_073702106.1"/>
</dbReference>